<dbReference type="InterPro" id="IPR052279">
    <property type="entry name" value="EngB_GTPase"/>
</dbReference>
<proteinExistence type="predicted"/>
<dbReference type="Proteomes" id="UP000291022">
    <property type="component" value="Unassembled WGS sequence"/>
</dbReference>
<dbReference type="GeneTree" id="ENSGT01000000216844"/>
<keyword evidence="2" id="KW-1185">Reference proteome</keyword>
<dbReference type="STRING" id="9643.ENSUAMP00000014937"/>
<sequence length="121" mass="13630">MTARALRLATGKLLELPAALGRLNRACRTFQTFAEVLRLPTRQMMKLAFPLQELQRQLTPDSRLHLHVKTFDPSLEDISKAESVFTTTGRNRIEYLSSAVRLDHAPDLPHPEVRAAAALGW</sequence>
<reference evidence="1" key="2">
    <citation type="submission" date="2025-08" db="UniProtKB">
        <authorList>
            <consortium name="Ensembl"/>
        </authorList>
    </citation>
    <scope>IDENTIFICATION</scope>
</reference>
<dbReference type="PANTHER" id="PTHR46498">
    <property type="entry name" value="GTP-BINDING PROTEIN 8"/>
    <property type="match status" value="1"/>
</dbReference>
<evidence type="ECO:0000313" key="2">
    <source>
        <dbReference type="Proteomes" id="UP000291022"/>
    </source>
</evidence>
<organism evidence="1 2">
    <name type="scientific">Ursus americanus</name>
    <name type="common">American black bear</name>
    <name type="synonym">Euarctos americanus</name>
    <dbReference type="NCBI Taxonomy" id="9643"/>
    <lineage>
        <taxon>Eukaryota</taxon>
        <taxon>Metazoa</taxon>
        <taxon>Chordata</taxon>
        <taxon>Craniata</taxon>
        <taxon>Vertebrata</taxon>
        <taxon>Euteleostomi</taxon>
        <taxon>Mammalia</taxon>
        <taxon>Eutheria</taxon>
        <taxon>Laurasiatheria</taxon>
        <taxon>Carnivora</taxon>
        <taxon>Caniformia</taxon>
        <taxon>Ursidae</taxon>
        <taxon>Ursus</taxon>
    </lineage>
</organism>
<accession>A0A452R8E9</accession>
<reference evidence="1" key="3">
    <citation type="submission" date="2025-09" db="UniProtKB">
        <authorList>
            <consortium name="Ensembl"/>
        </authorList>
    </citation>
    <scope>IDENTIFICATION</scope>
</reference>
<dbReference type="GO" id="GO:0005739">
    <property type="term" value="C:mitochondrion"/>
    <property type="evidence" value="ECO:0007669"/>
    <property type="project" value="TreeGrafter"/>
</dbReference>
<name>A0A452R8E9_URSAM</name>
<reference evidence="2" key="1">
    <citation type="submission" date="2016-06" db="EMBL/GenBank/DDBJ databases">
        <title>De novo assembly and RNA-Seq shows season-dependent expression and editing in black bear kidneys.</title>
        <authorList>
            <person name="Korstanje R."/>
            <person name="Srivastava A."/>
            <person name="Sarsani V.K."/>
            <person name="Sheehan S.M."/>
            <person name="Seger R.L."/>
            <person name="Barter M.E."/>
            <person name="Lindqvist C."/>
            <person name="Brody L.C."/>
            <person name="Mullikin J.C."/>
        </authorList>
    </citation>
    <scope>NUCLEOTIDE SEQUENCE [LARGE SCALE GENOMIC DNA]</scope>
</reference>
<evidence type="ECO:0000313" key="1">
    <source>
        <dbReference type="Ensembl" id="ENSUAMP00000014937.1"/>
    </source>
</evidence>
<dbReference type="OMA" id="TYSCHRS"/>
<dbReference type="PANTHER" id="PTHR46498:SF1">
    <property type="entry name" value="GTP-BINDING PROTEIN 8"/>
    <property type="match status" value="1"/>
</dbReference>
<dbReference type="Ensembl" id="ENSUAMT00000016744.1">
    <property type="protein sequence ID" value="ENSUAMP00000014937.1"/>
    <property type="gene ID" value="ENSUAMG00000011986.1"/>
</dbReference>
<dbReference type="AlphaFoldDB" id="A0A452R8E9"/>
<protein>
    <submittedName>
        <fullName evidence="1">Uncharacterized protein</fullName>
    </submittedName>
</protein>